<comment type="caution">
    <text evidence="6">The sequence shown here is derived from an EMBL/GenBank/DDBJ whole genome shotgun (WGS) entry which is preliminary data.</text>
</comment>
<keyword evidence="2 4" id="KW-0819">tRNA processing</keyword>
<dbReference type="PROSITE" id="PS01268">
    <property type="entry name" value="UPF0024"/>
    <property type="match status" value="1"/>
</dbReference>
<dbReference type="SUPFAM" id="SSF55120">
    <property type="entry name" value="Pseudouridine synthase"/>
    <property type="match status" value="1"/>
</dbReference>
<evidence type="ECO:0000313" key="7">
    <source>
        <dbReference type="Proteomes" id="UP000518300"/>
    </source>
</evidence>
<evidence type="ECO:0000256" key="3">
    <source>
        <dbReference type="ARBA" id="ARBA00023235"/>
    </source>
</evidence>
<dbReference type="InterPro" id="IPR043165">
    <property type="entry name" value="TruD_insert_sf"/>
</dbReference>
<dbReference type="Gene3D" id="3.30.2340.10">
    <property type="entry name" value="TruD, insertion domain"/>
    <property type="match status" value="1"/>
</dbReference>
<dbReference type="EMBL" id="JABBJJ010000412">
    <property type="protein sequence ID" value="NMO22353.1"/>
    <property type="molecule type" value="Genomic_DNA"/>
</dbReference>
<dbReference type="HAMAP" id="MF_01082">
    <property type="entry name" value="TruD"/>
    <property type="match status" value="1"/>
</dbReference>
<dbReference type="GO" id="GO:0005829">
    <property type="term" value="C:cytosol"/>
    <property type="evidence" value="ECO:0007669"/>
    <property type="project" value="TreeGrafter"/>
</dbReference>
<dbReference type="PROSITE" id="PS50984">
    <property type="entry name" value="TRUD"/>
    <property type="match status" value="1"/>
</dbReference>
<dbReference type="InterPro" id="IPR020103">
    <property type="entry name" value="PsdUridine_synth_cat_dom_sf"/>
</dbReference>
<dbReference type="EC" id="5.4.99.27" evidence="4"/>
<comment type="catalytic activity">
    <reaction evidence="4">
        <text>uridine(13) in tRNA = pseudouridine(13) in tRNA</text>
        <dbReference type="Rhea" id="RHEA:42540"/>
        <dbReference type="Rhea" id="RHEA-COMP:10105"/>
        <dbReference type="Rhea" id="RHEA-COMP:10106"/>
        <dbReference type="ChEBI" id="CHEBI:65314"/>
        <dbReference type="ChEBI" id="CHEBI:65315"/>
        <dbReference type="EC" id="5.4.99.27"/>
    </reaction>
</comment>
<evidence type="ECO:0000259" key="5">
    <source>
        <dbReference type="PROSITE" id="PS50984"/>
    </source>
</evidence>
<gene>
    <name evidence="4" type="primary">truD</name>
    <name evidence="6" type="ORF">HG543_46980</name>
</gene>
<dbReference type="Proteomes" id="UP000518300">
    <property type="component" value="Unassembled WGS sequence"/>
</dbReference>
<dbReference type="AlphaFoldDB" id="A0A848LYC2"/>
<evidence type="ECO:0000313" key="6">
    <source>
        <dbReference type="EMBL" id="NMO22353.1"/>
    </source>
</evidence>
<proteinExistence type="inferred from homology"/>
<dbReference type="GO" id="GO:0160150">
    <property type="term" value="F:tRNA pseudouridine(13) synthase activity"/>
    <property type="evidence" value="ECO:0007669"/>
    <property type="project" value="UniProtKB-EC"/>
</dbReference>
<dbReference type="InterPro" id="IPR020119">
    <property type="entry name" value="PsdUridine_synth_TruD_CS"/>
</dbReference>
<keyword evidence="7" id="KW-1185">Reference proteome</keyword>
<name>A0A848LYC2_9BACT</name>
<dbReference type="InterPro" id="IPR001656">
    <property type="entry name" value="PsdUridine_synth_TruD"/>
</dbReference>
<accession>A0A848LYC2</accession>
<comment type="function">
    <text evidence="4">Responsible for synthesis of pseudouridine from uracil-13 in transfer RNAs.</text>
</comment>
<dbReference type="InterPro" id="IPR011760">
    <property type="entry name" value="PsdUridine_synth_TruD_insert"/>
</dbReference>
<sequence>MTDSELPRLTADVPGCGGGFKLVPEDFEVEEVPAYLPSGEGEHLYLWLEKRGRDTREVVRALASALGVSEDDIGVAGMKDRQAVTRQLISVPARAEPKVADFALDGVSVLWTKRHGNKLRTGHLRGNRFRLRLRGVRDVGAARESFSRLVERGLPNYFGEQRFGRAGDNADLGRLLVLGQRLPKRPDRFQRKLYLSAFQSRLFNRALAERLRAGTLATALRGDVLRKEETGGIFVCEAPEVDGPRVAAFEVSPAGPLFGPKMTAAAGEVAEAEARLLAGEGVTLDDFKRGGGETEGGRRPYRVRLGSPELTPEGEDVWLTFELPRGSYATEVLHELLKDG</sequence>
<evidence type="ECO:0000256" key="4">
    <source>
        <dbReference type="HAMAP-Rule" id="MF_01082"/>
    </source>
</evidence>
<dbReference type="GO" id="GO:0003723">
    <property type="term" value="F:RNA binding"/>
    <property type="evidence" value="ECO:0007669"/>
    <property type="project" value="InterPro"/>
</dbReference>
<dbReference type="RefSeq" id="WP_169351500.1">
    <property type="nucleotide sequence ID" value="NZ_JABBJJ010000412.1"/>
</dbReference>
<protein>
    <recommendedName>
        <fullName evidence="4">tRNA pseudouridine synthase D</fullName>
        <ecNumber evidence="4">5.4.99.27</ecNumber>
    </recommendedName>
    <alternativeName>
        <fullName evidence="4">tRNA pseudouridine(13) synthase</fullName>
    </alternativeName>
    <alternativeName>
        <fullName evidence="4">tRNA pseudouridylate synthase D</fullName>
    </alternativeName>
    <alternativeName>
        <fullName evidence="4">tRNA-uridine isomerase D</fullName>
    </alternativeName>
</protein>
<dbReference type="GO" id="GO:0031119">
    <property type="term" value="P:tRNA pseudouridine synthesis"/>
    <property type="evidence" value="ECO:0007669"/>
    <property type="project" value="UniProtKB-UniRule"/>
</dbReference>
<dbReference type="PANTHER" id="PTHR47811">
    <property type="entry name" value="TRNA PSEUDOURIDINE SYNTHASE D"/>
    <property type="match status" value="1"/>
</dbReference>
<dbReference type="PANTHER" id="PTHR47811:SF1">
    <property type="entry name" value="TRNA PSEUDOURIDINE SYNTHASE D"/>
    <property type="match status" value="1"/>
</dbReference>
<dbReference type="Gene3D" id="3.30.2350.20">
    <property type="entry name" value="TruD, catalytic domain"/>
    <property type="match status" value="1"/>
</dbReference>
<dbReference type="Pfam" id="PF01142">
    <property type="entry name" value="TruD"/>
    <property type="match status" value="2"/>
</dbReference>
<organism evidence="6 7">
    <name type="scientific">Pyxidicoccus fallax</name>
    <dbReference type="NCBI Taxonomy" id="394095"/>
    <lineage>
        <taxon>Bacteria</taxon>
        <taxon>Pseudomonadati</taxon>
        <taxon>Myxococcota</taxon>
        <taxon>Myxococcia</taxon>
        <taxon>Myxococcales</taxon>
        <taxon>Cystobacterineae</taxon>
        <taxon>Myxococcaceae</taxon>
        <taxon>Pyxidicoccus</taxon>
    </lineage>
</organism>
<evidence type="ECO:0000256" key="2">
    <source>
        <dbReference type="ARBA" id="ARBA00022694"/>
    </source>
</evidence>
<evidence type="ECO:0000256" key="1">
    <source>
        <dbReference type="ARBA" id="ARBA00007953"/>
    </source>
</evidence>
<dbReference type="InterPro" id="IPR042214">
    <property type="entry name" value="TruD_catalytic"/>
</dbReference>
<comment type="similarity">
    <text evidence="1 4">Belongs to the pseudouridine synthase TruD family.</text>
</comment>
<dbReference type="InterPro" id="IPR050170">
    <property type="entry name" value="TruD_pseudoU_synthase"/>
</dbReference>
<keyword evidence="3 4" id="KW-0413">Isomerase</keyword>
<reference evidence="6 7" key="1">
    <citation type="submission" date="2020-04" db="EMBL/GenBank/DDBJ databases">
        <title>Draft genome of Pyxidicoccus fallax type strain.</title>
        <authorList>
            <person name="Whitworth D.E."/>
        </authorList>
    </citation>
    <scope>NUCLEOTIDE SEQUENCE [LARGE SCALE GENOMIC DNA]</scope>
    <source>
        <strain evidence="6 7">DSM 14698</strain>
    </source>
</reference>
<feature type="domain" description="TRUD" evidence="5">
    <location>
        <begin position="153"/>
        <end position="303"/>
    </location>
</feature>
<feature type="active site" description="Nucleophile" evidence="4">
    <location>
        <position position="80"/>
    </location>
</feature>